<accession>A0A9Q0KIY2</accession>
<gene>
    <name evidence="1" type="ORF">NE237_004200</name>
</gene>
<comment type="caution">
    <text evidence="1">The sequence shown here is derived from an EMBL/GenBank/DDBJ whole genome shotgun (WGS) entry which is preliminary data.</text>
</comment>
<dbReference type="PROSITE" id="PS51257">
    <property type="entry name" value="PROKAR_LIPOPROTEIN"/>
    <property type="match status" value="1"/>
</dbReference>
<dbReference type="Proteomes" id="UP001141806">
    <property type="component" value="Unassembled WGS sequence"/>
</dbReference>
<keyword evidence="2" id="KW-1185">Reference proteome</keyword>
<proteinExistence type="predicted"/>
<sequence length="131" mass="14685">MQDLKNRWKEERKIKYLLSSSPLPAASSLFSSCSSSQLLSTARWFFSLSTTASSFFHSSFPLISLSLASLSPADFSSQNPHPSDNPSFFSISLVQLTFFLKTPSQRPTSLTRANPQPPSFPFLRMKKPLDF</sequence>
<dbReference type="AlphaFoldDB" id="A0A9Q0KIY2"/>
<dbReference type="EMBL" id="JAMYWD010000005">
    <property type="protein sequence ID" value="KAJ4971101.1"/>
    <property type="molecule type" value="Genomic_DNA"/>
</dbReference>
<reference evidence="1" key="1">
    <citation type="journal article" date="2023" name="Plant J.">
        <title>The genome of the king protea, Protea cynaroides.</title>
        <authorList>
            <person name="Chang J."/>
            <person name="Duong T.A."/>
            <person name="Schoeman C."/>
            <person name="Ma X."/>
            <person name="Roodt D."/>
            <person name="Barker N."/>
            <person name="Li Z."/>
            <person name="Van de Peer Y."/>
            <person name="Mizrachi E."/>
        </authorList>
    </citation>
    <scope>NUCLEOTIDE SEQUENCE</scope>
    <source>
        <tissue evidence="1">Young leaves</tissue>
    </source>
</reference>
<name>A0A9Q0KIY2_9MAGN</name>
<evidence type="ECO:0000313" key="1">
    <source>
        <dbReference type="EMBL" id="KAJ4971101.1"/>
    </source>
</evidence>
<evidence type="ECO:0000313" key="2">
    <source>
        <dbReference type="Proteomes" id="UP001141806"/>
    </source>
</evidence>
<protein>
    <submittedName>
        <fullName evidence="1">Uncharacterized protein</fullName>
    </submittedName>
</protein>
<organism evidence="1 2">
    <name type="scientific">Protea cynaroides</name>
    <dbReference type="NCBI Taxonomy" id="273540"/>
    <lineage>
        <taxon>Eukaryota</taxon>
        <taxon>Viridiplantae</taxon>
        <taxon>Streptophyta</taxon>
        <taxon>Embryophyta</taxon>
        <taxon>Tracheophyta</taxon>
        <taxon>Spermatophyta</taxon>
        <taxon>Magnoliopsida</taxon>
        <taxon>Proteales</taxon>
        <taxon>Proteaceae</taxon>
        <taxon>Protea</taxon>
    </lineage>
</organism>